<feature type="transmembrane region" description="Helical" evidence="1">
    <location>
        <begin position="12"/>
        <end position="35"/>
    </location>
</feature>
<keyword evidence="3" id="KW-1185">Reference proteome</keyword>
<dbReference type="GO" id="GO:0016020">
    <property type="term" value="C:membrane"/>
    <property type="evidence" value="ECO:0007669"/>
    <property type="project" value="InterPro"/>
</dbReference>
<dbReference type="AlphaFoldDB" id="A0AAV7KGA9"/>
<evidence type="ECO:0000256" key="1">
    <source>
        <dbReference type="SAM" id="Phobius"/>
    </source>
</evidence>
<reference evidence="2 3" key="1">
    <citation type="journal article" date="2023" name="BMC Biol.">
        <title>The compact genome of the sponge Oopsacas minuta (Hexactinellida) is lacking key metazoan core genes.</title>
        <authorList>
            <person name="Santini S."/>
            <person name="Schenkelaars Q."/>
            <person name="Jourda C."/>
            <person name="Duchesne M."/>
            <person name="Belahbib H."/>
            <person name="Rocher C."/>
            <person name="Selva M."/>
            <person name="Riesgo A."/>
            <person name="Vervoort M."/>
            <person name="Leys S.P."/>
            <person name="Kodjabachian L."/>
            <person name="Le Bivic A."/>
            <person name="Borchiellini C."/>
            <person name="Claverie J.M."/>
            <person name="Renard E."/>
        </authorList>
    </citation>
    <scope>NUCLEOTIDE SEQUENCE [LARGE SCALE GENOMIC DNA]</scope>
    <source>
        <strain evidence="2">SPO-2</strain>
    </source>
</reference>
<protein>
    <submittedName>
        <fullName evidence="2">Uncharacterized protein</fullName>
    </submittedName>
</protein>
<accession>A0AAV7KGA9</accession>
<evidence type="ECO:0000313" key="3">
    <source>
        <dbReference type="Proteomes" id="UP001165289"/>
    </source>
</evidence>
<feature type="transmembrane region" description="Helical" evidence="1">
    <location>
        <begin position="145"/>
        <end position="164"/>
    </location>
</feature>
<evidence type="ECO:0000313" key="2">
    <source>
        <dbReference type="EMBL" id="KAI6659119.1"/>
    </source>
</evidence>
<gene>
    <name evidence="2" type="ORF">LOD99_14795</name>
</gene>
<name>A0AAV7KGA9_9METZ</name>
<dbReference type="Proteomes" id="UP001165289">
    <property type="component" value="Unassembled WGS sequence"/>
</dbReference>
<dbReference type="EMBL" id="JAKMXF010000066">
    <property type="protein sequence ID" value="KAI6659119.1"/>
    <property type="molecule type" value="Genomic_DNA"/>
</dbReference>
<comment type="caution">
    <text evidence="2">The sequence shown here is derived from an EMBL/GenBank/DDBJ whole genome shotgun (WGS) entry which is preliminary data.</text>
</comment>
<dbReference type="InterPro" id="IPR008657">
    <property type="entry name" value="JTB"/>
</dbReference>
<organism evidence="2 3">
    <name type="scientific">Oopsacas minuta</name>
    <dbReference type="NCBI Taxonomy" id="111878"/>
    <lineage>
        <taxon>Eukaryota</taxon>
        <taxon>Metazoa</taxon>
        <taxon>Porifera</taxon>
        <taxon>Hexactinellida</taxon>
        <taxon>Hexasterophora</taxon>
        <taxon>Lyssacinosida</taxon>
        <taxon>Leucopsacidae</taxon>
        <taxon>Oopsacas</taxon>
    </lineage>
</organism>
<keyword evidence="1" id="KW-0812">Transmembrane</keyword>
<dbReference type="Pfam" id="PF05439">
    <property type="entry name" value="JTB"/>
    <property type="match status" value="1"/>
</dbReference>
<sequence>MATSLRLFSIQSPLYVILFTLACFCIWEAFGFIIVTKRETASIASQIIEDNIISQSSEKTYSSPDNSPLAVSSSQLYCVDGDCTCKSLGCFECSKAEIEIPELKEFCESEHSFQKFECERGNLLKYASCQSENFSPFRPVEEMRFLKFEVFCFILSIISYVVVWKRKRVGERVIVKRIQKLIEDPI</sequence>
<proteinExistence type="predicted"/>
<dbReference type="PROSITE" id="PS51257">
    <property type="entry name" value="PROKAR_LIPOPROTEIN"/>
    <property type="match status" value="1"/>
</dbReference>
<keyword evidence="1" id="KW-1133">Transmembrane helix</keyword>
<keyword evidence="1" id="KW-0472">Membrane</keyword>